<dbReference type="Proteomes" id="UP001226867">
    <property type="component" value="Unassembled WGS sequence"/>
</dbReference>
<evidence type="ECO:0000256" key="1">
    <source>
        <dbReference type="ARBA" id="ARBA00023015"/>
    </source>
</evidence>
<dbReference type="SUPFAM" id="SSF46689">
    <property type="entry name" value="Homeodomain-like"/>
    <property type="match status" value="1"/>
</dbReference>
<dbReference type="PANTHER" id="PTHR43436:SF1">
    <property type="entry name" value="TRANSCRIPTIONAL REGULATORY PROTEIN"/>
    <property type="match status" value="1"/>
</dbReference>
<dbReference type="PROSITE" id="PS00041">
    <property type="entry name" value="HTH_ARAC_FAMILY_1"/>
    <property type="match status" value="1"/>
</dbReference>
<dbReference type="Pfam" id="PF12833">
    <property type="entry name" value="HTH_18"/>
    <property type="match status" value="1"/>
</dbReference>
<keyword evidence="3" id="KW-0804">Transcription</keyword>
<feature type="domain" description="HTH araC/xylS-type" evidence="4">
    <location>
        <begin position="166"/>
        <end position="263"/>
    </location>
</feature>
<evidence type="ECO:0000313" key="6">
    <source>
        <dbReference type="Proteomes" id="UP001226867"/>
    </source>
</evidence>
<keyword evidence="1" id="KW-0805">Transcription regulation</keyword>
<dbReference type="PROSITE" id="PS01124">
    <property type="entry name" value="HTH_ARAC_FAMILY_2"/>
    <property type="match status" value="1"/>
</dbReference>
<sequence>MQIQIDSSELHSSRACPAAVAERMMWLNADRVLYVGLLGAPSVRTFGAFCIYVSLHSPHRICVEGGEWEEAQLSVVPPYVGHRIETRDRMICNILIESETVRLQDLPEHIRSGRGAVHDVRALATMRLALDRFRRCATRQYARTEDFDENFFGSALPARSIDKRMGAVVDKIKCDPNSHTSAEECAVACHLSVSRFLHLFKAEVGSPFRSFRTWQRARSVLYYVTQNTNLTNIALDVGYPDATHFSHSIRQIYGLTPKSIFAGCRRLALYGSGTAASARSGFN</sequence>
<reference evidence="5 6" key="1">
    <citation type="submission" date="2023-07" db="EMBL/GenBank/DDBJ databases">
        <title>Sorghum-associated microbial communities from plants grown in Nebraska, USA.</title>
        <authorList>
            <person name="Schachtman D."/>
        </authorList>
    </citation>
    <scope>NUCLEOTIDE SEQUENCE [LARGE SCALE GENOMIC DNA]</scope>
    <source>
        <strain evidence="5 6">DS1607</strain>
    </source>
</reference>
<keyword evidence="6" id="KW-1185">Reference proteome</keyword>
<dbReference type="SMART" id="SM00342">
    <property type="entry name" value="HTH_ARAC"/>
    <property type="match status" value="1"/>
</dbReference>
<evidence type="ECO:0000256" key="3">
    <source>
        <dbReference type="ARBA" id="ARBA00023163"/>
    </source>
</evidence>
<gene>
    <name evidence="5" type="ORF">J2W36_003201</name>
</gene>
<name>A0ABT9S9P7_9BURK</name>
<evidence type="ECO:0000313" key="5">
    <source>
        <dbReference type="EMBL" id="MDP9900935.1"/>
    </source>
</evidence>
<dbReference type="InterPro" id="IPR009057">
    <property type="entry name" value="Homeodomain-like_sf"/>
</dbReference>
<comment type="caution">
    <text evidence="5">The sequence shown here is derived from an EMBL/GenBank/DDBJ whole genome shotgun (WGS) entry which is preliminary data.</text>
</comment>
<dbReference type="RefSeq" id="WP_307690719.1">
    <property type="nucleotide sequence ID" value="NZ_JAUSRO010000009.1"/>
</dbReference>
<dbReference type="EMBL" id="JAUSRO010000009">
    <property type="protein sequence ID" value="MDP9900935.1"/>
    <property type="molecule type" value="Genomic_DNA"/>
</dbReference>
<proteinExistence type="predicted"/>
<keyword evidence="2" id="KW-0238">DNA-binding</keyword>
<dbReference type="Gene3D" id="1.10.10.60">
    <property type="entry name" value="Homeodomain-like"/>
    <property type="match status" value="1"/>
</dbReference>
<evidence type="ECO:0000256" key="2">
    <source>
        <dbReference type="ARBA" id="ARBA00023125"/>
    </source>
</evidence>
<accession>A0ABT9S9P7</accession>
<dbReference type="InterPro" id="IPR018060">
    <property type="entry name" value="HTH_AraC"/>
</dbReference>
<dbReference type="PANTHER" id="PTHR43436">
    <property type="entry name" value="ARAC-FAMILY TRANSCRIPTIONAL REGULATOR"/>
    <property type="match status" value="1"/>
</dbReference>
<evidence type="ECO:0000259" key="4">
    <source>
        <dbReference type="PROSITE" id="PS01124"/>
    </source>
</evidence>
<organism evidence="5 6">
    <name type="scientific">Variovorax ginsengisoli</name>
    <dbReference type="NCBI Taxonomy" id="363844"/>
    <lineage>
        <taxon>Bacteria</taxon>
        <taxon>Pseudomonadati</taxon>
        <taxon>Pseudomonadota</taxon>
        <taxon>Betaproteobacteria</taxon>
        <taxon>Burkholderiales</taxon>
        <taxon>Comamonadaceae</taxon>
        <taxon>Variovorax</taxon>
    </lineage>
</organism>
<dbReference type="InterPro" id="IPR018062">
    <property type="entry name" value="HTH_AraC-typ_CS"/>
</dbReference>
<protein>
    <submittedName>
        <fullName evidence="5">AraC-like DNA-binding protein</fullName>
    </submittedName>
</protein>